<keyword evidence="3 8" id="KW-0479">Metal-binding</keyword>
<dbReference type="SUPFAM" id="SSF54862">
    <property type="entry name" value="4Fe-4S ferredoxins"/>
    <property type="match status" value="1"/>
</dbReference>
<keyword evidence="7" id="KW-0003">3Fe-4S</keyword>
<keyword evidence="4 8" id="KW-0249">Electron transport</keyword>
<evidence type="ECO:0000256" key="4">
    <source>
        <dbReference type="ARBA" id="ARBA00022982"/>
    </source>
</evidence>
<dbReference type="AlphaFoldDB" id="A0A099D3Z1"/>
<comment type="function">
    <text evidence="8">Ferredoxins are iron-sulfur proteins that transfer electrons in a wide variety of metabolic reactions.</text>
</comment>
<dbReference type="GO" id="GO:0009055">
    <property type="term" value="F:electron transfer activity"/>
    <property type="evidence" value="ECO:0007669"/>
    <property type="project" value="UniProtKB-UniRule"/>
</dbReference>
<accession>A0A099D3Z1</accession>
<dbReference type="PROSITE" id="PS51379">
    <property type="entry name" value="4FE4S_FER_2"/>
    <property type="match status" value="1"/>
</dbReference>
<dbReference type="PANTHER" id="PTHR36923:SF3">
    <property type="entry name" value="FERREDOXIN"/>
    <property type="match status" value="1"/>
</dbReference>
<evidence type="ECO:0000256" key="1">
    <source>
        <dbReference type="ARBA" id="ARBA00001927"/>
    </source>
</evidence>
<name>A0A099D3Z1_9ACTN</name>
<evidence type="ECO:0000256" key="2">
    <source>
        <dbReference type="ARBA" id="ARBA00022448"/>
    </source>
</evidence>
<evidence type="ECO:0000313" key="13">
    <source>
        <dbReference type="Proteomes" id="UP000215043"/>
    </source>
</evidence>
<sequence>MKIVVDQEKCQNHGLCAISAPANFALDTDGKLQYHESFNEENIDDIEDAVDSCPLQAITLSRDAA</sequence>
<reference evidence="10 13" key="2">
    <citation type="submission" date="2017-08" db="EMBL/GenBank/DDBJ databases">
        <title>The complete genome sequence of moderately halophilic actinomycete Actinopolyspora erythraea YIM 90600, the producer of novel erythromycin, novel actinopolysporins A-C and tubercidin.</title>
        <authorList>
            <person name="Yin M."/>
            <person name="Tang S."/>
        </authorList>
    </citation>
    <scope>NUCLEOTIDE SEQUENCE [LARGE SCALE GENOMIC DNA]</scope>
    <source>
        <strain evidence="10 13">YIM 90600</strain>
    </source>
</reference>
<evidence type="ECO:0000256" key="5">
    <source>
        <dbReference type="ARBA" id="ARBA00023004"/>
    </source>
</evidence>
<dbReference type="HOGENOM" id="CLU_139698_6_1_11"/>
<gene>
    <name evidence="10" type="ORF">CDG81_13705</name>
    <name evidence="11" type="ORF">IL38_16110</name>
</gene>
<keyword evidence="12" id="KW-1185">Reference proteome</keyword>
<dbReference type="InterPro" id="IPR001080">
    <property type="entry name" value="3Fe4S_ferredoxin"/>
</dbReference>
<dbReference type="OrthoDB" id="3215519at2"/>
<keyword evidence="5 8" id="KW-0408">Iron</keyword>
<evidence type="ECO:0000259" key="9">
    <source>
        <dbReference type="PROSITE" id="PS51379"/>
    </source>
</evidence>
<evidence type="ECO:0000256" key="7">
    <source>
        <dbReference type="ARBA" id="ARBA00023291"/>
    </source>
</evidence>
<dbReference type="InterPro" id="IPR051269">
    <property type="entry name" value="Fe-S_cluster_ET"/>
</dbReference>
<dbReference type="Pfam" id="PF13459">
    <property type="entry name" value="Fer4_15"/>
    <property type="match status" value="1"/>
</dbReference>
<dbReference type="GO" id="GO:0051538">
    <property type="term" value="F:3 iron, 4 sulfur cluster binding"/>
    <property type="evidence" value="ECO:0007669"/>
    <property type="project" value="UniProtKB-KW"/>
</dbReference>
<keyword evidence="6 8" id="KW-0411">Iron-sulfur</keyword>
<dbReference type="PRINTS" id="PR00352">
    <property type="entry name" value="3FE4SFRDOXIN"/>
</dbReference>
<organism evidence="10 13">
    <name type="scientific">Actinopolyspora erythraea</name>
    <dbReference type="NCBI Taxonomy" id="414996"/>
    <lineage>
        <taxon>Bacteria</taxon>
        <taxon>Bacillati</taxon>
        <taxon>Actinomycetota</taxon>
        <taxon>Actinomycetes</taxon>
        <taxon>Actinopolysporales</taxon>
        <taxon>Actinopolysporaceae</taxon>
        <taxon>Actinopolyspora</taxon>
    </lineage>
</organism>
<dbReference type="eggNOG" id="COG1141">
    <property type="taxonomic scope" value="Bacteria"/>
</dbReference>
<dbReference type="Gene3D" id="3.30.70.20">
    <property type="match status" value="1"/>
</dbReference>
<evidence type="ECO:0000313" key="10">
    <source>
        <dbReference type="EMBL" id="ASU79169.1"/>
    </source>
</evidence>
<reference evidence="11 12" key="1">
    <citation type="journal article" date="2014" name="PLoS ONE">
        <title>Identification and Characterization of a New Erythromycin Biosynthetic Gene Cluster in Actinopolyspora erythraea YIM90600, a Novel Erythronolide-Producing Halophilic Actinomycete Isolated from Salt Field.</title>
        <authorList>
            <person name="Chen D."/>
            <person name="Feng J."/>
            <person name="Huang L."/>
            <person name="Zhang Q."/>
            <person name="Wu J."/>
            <person name="Zhu X."/>
            <person name="Duan Y."/>
            <person name="Xu Z."/>
        </authorList>
    </citation>
    <scope>NUCLEOTIDE SEQUENCE [LARGE SCALE GENOMIC DNA]</scope>
    <source>
        <strain evidence="11 12">YIM90600</strain>
    </source>
</reference>
<evidence type="ECO:0000256" key="6">
    <source>
        <dbReference type="ARBA" id="ARBA00023014"/>
    </source>
</evidence>
<proteinExistence type="predicted"/>
<dbReference type="GO" id="GO:0005506">
    <property type="term" value="F:iron ion binding"/>
    <property type="evidence" value="ECO:0007669"/>
    <property type="project" value="UniProtKB-UniRule"/>
</dbReference>
<evidence type="ECO:0000313" key="11">
    <source>
        <dbReference type="EMBL" id="KGI80651.1"/>
    </source>
</evidence>
<dbReference type="InterPro" id="IPR017896">
    <property type="entry name" value="4Fe4S_Fe-S-bd"/>
</dbReference>
<comment type="cofactor">
    <cofactor evidence="1">
        <name>[3Fe-4S] cluster</name>
        <dbReference type="ChEBI" id="CHEBI:21137"/>
    </cofactor>
</comment>
<dbReference type="Proteomes" id="UP000215043">
    <property type="component" value="Chromosome"/>
</dbReference>
<dbReference type="EMBL" id="CP022752">
    <property type="protein sequence ID" value="ASU79169.1"/>
    <property type="molecule type" value="Genomic_DNA"/>
</dbReference>
<dbReference type="KEGG" id="aey:CDG81_13705"/>
<dbReference type="PANTHER" id="PTHR36923">
    <property type="entry name" value="FERREDOXIN"/>
    <property type="match status" value="1"/>
</dbReference>
<protein>
    <recommendedName>
        <fullName evidence="8">Ferredoxin</fullName>
    </recommendedName>
</protein>
<dbReference type="EMBL" id="JPMV01000028">
    <property type="protein sequence ID" value="KGI80651.1"/>
    <property type="molecule type" value="Genomic_DNA"/>
</dbReference>
<dbReference type="Proteomes" id="UP000029737">
    <property type="component" value="Unassembled WGS sequence"/>
</dbReference>
<evidence type="ECO:0000313" key="12">
    <source>
        <dbReference type="Proteomes" id="UP000029737"/>
    </source>
</evidence>
<feature type="domain" description="4Fe-4S ferredoxin-type" evidence="9">
    <location>
        <begin position="1"/>
        <end position="31"/>
    </location>
</feature>
<dbReference type="RefSeq" id="WP_043574966.1">
    <property type="nucleotide sequence ID" value="NZ_CP022752.1"/>
</dbReference>
<evidence type="ECO:0000256" key="8">
    <source>
        <dbReference type="RuleBase" id="RU368020"/>
    </source>
</evidence>
<keyword evidence="2 8" id="KW-0813">Transport</keyword>
<evidence type="ECO:0000256" key="3">
    <source>
        <dbReference type="ARBA" id="ARBA00022723"/>
    </source>
</evidence>